<feature type="domain" description="YknX-like C-terminal permuted SH3-like" evidence="5">
    <location>
        <begin position="293"/>
        <end position="359"/>
    </location>
</feature>
<dbReference type="Gene3D" id="1.10.287.470">
    <property type="entry name" value="Helix hairpin bin"/>
    <property type="match status" value="1"/>
</dbReference>
<dbReference type="InterPro" id="IPR058625">
    <property type="entry name" value="MdtA-like_BSH"/>
</dbReference>
<organism evidence="6 7">
    <name type="scientific">Caedimonas varicaedens</name>
    <dbReference type="NCBI Taxonomy" id="1629334"/>
    <lineage>
        <taxon>Bacteria</taxon>
        <taxon>Pseudomonadati</taxon>
        <taxon>Pseudomonadota</taxon>
        <taxon>Alphaproteobacteria</taxon>
        <taxon>Holosporales</taxon>
        <taxon>Caedimonadaceae</taxon>
        <taxon>Caedimonas</taxon>
    </lineage>
</organism>
<name>A0A0K8MGC3_9PROT</name>
<dbReference type="Gene3D" id="2.40.50.100">
    <property type="match status" value="1"/>
</dbReference>
<dbReference type="FunFam" id="2.40.30.170:FF:000010">
    <property type="entry name" value="Efflux RND transporter periplasmic adaptor subunit"/>
    <property type="match status" value="1"/>
</dbReference>
<proteinExistence type="inferred from homology"/>
<dbReference type="OrthoDB" id="9806939at2"/>
<gene>
    <name evidence="6" type="primary">mdtA_3</name>
    <name evidence="6" type="ORF">Cva_01609</name>
</gene>
<keyword evidence="2" id="KW-0472">Membrane</keyword>
<comment type="similarity">
    <text evidence="1">Belongs to the membrane fusion protein (MFP) (TC 8.A.1) family.</text>
</comment>
<feature type="domain" description="Multidrug resistance protein MdtA-like barrel-sandwich hybrid" evidence="3">
    <location>
        <begin position="80"/>
        <end position="205"/>
    </location>
</feature>
<evidence type="ECO:0000256" key="2">
    <source>
        <dbReference type="SAM" id="Phobius"/>
    </source>
</evidence>
<evidence type="ECO:0000313" key="7">
    <source>
        <dbReference type="Proteomes" id="UP000036771"/>
    </source>
</evidence>
<dbReference type="STRING" id="1629334.Cva_01609"/>
<feature type="transmembrane region" description="Helical" evidence="2">
    <location>
        <begin position="12"/>
        <end position="31"/>
    </location>
</feature>
<dbReference type="GO" id="GO:0015562">
    <property type="term" value="F:efflux transmembrane transporter activity"/>
    <property type="evidence" value="ECO:0007669"/>
    <property type="project" value="TreeGrafter"/>
</dbReference>
<dbReference type="EMBL" id="BBVC01000103">
    <property type="protein sequence ID" value="GAO98939.1"/>
    <property type="molecule type" value="Genomic_DNA"/>
</dbReference>
<dbReference type="Gene3D" id="2.40.30.170">
    <property type="match status" value="1"/>
</dbReference>
<dbReference type="Proteomes" id="UP000036771">
    <property type="component" value="Unassembled WGS sequence"/>
</dbReference>
<comment type="caution">
    <text evidence="6">The sequence shown here is derived from an EMBL/GenBank/DDBJ whole genome shotgun (WGS) entry which is preliminary data.</text>
</comment>
<feature type="domain" description="CusB-like beta-barrel" evidence="4">
    <location>
        <begin position="212"/>
        <end position="283"/>
    </location>
</feature>
<accession>A0A0K8MGC3</accession>
<evidence type="ECO:0000259" key="4">
    <source>
        <dbReference type="Pfam" id="PF25954"/>
    </source>
</evidence>
<dbReference type="Pfam" id="PF25917">
    <property type="entry name" value="BSH_RND"/>
    <property type="match status" value="1"/>
</dbReference>
<dbReference type="InterPro" id="IPR006143">
    <property type="entry name" value="RND_pump_MFP"/>
</dbReference>
<protein>
    <submittedName>
        <fullName evidence="6">Multidrug resistance protein MdtA</fullName>
    </submittedName>
</protein>
<dbReference type="Pfam" id="PF25954">
    <property type="entry name" value="Beta-barrel_RND_2"/>
    <property type="match status" value="1"/>
</dbReference>
<evidence type="ECO:0000313" key="6">
    <source>
        <dbReference type="EMBL" id="GAO98939.1"/>
    </source>
</evidence>
<dbReference type="GO" id="GO:1990281">
    <property type="term" value="C:efflux pump complex"/>
    <property type="evidence" value="ECO:0007669"/>
    <property type="project" value="TreeGrafter"/>
</dbReference>
<sequence>MIKKKSRDSSFRLTYLILGLTCLGLGASWIFKTYLGKNAQSTAGGFLAGFAMPVEVSGVKQETIYDEVVTVGTMEGDASVMVRPEIAGRVADIGFHEGQKVSKGDLLVKLDDSIYAASVAESEANLSFSEAQNQRQNSLYRQNYTSGGKKDEAISKFKVDEAVLKRKKAELEKTRILAPFDGFIGLRKINLGDYLQAGQDIAMLVNLDPIKIQFSLPEIYLLNLKVGQKIEITSDIFPDKKFIGEILAIDPVINESGRNIQVKGKLPNPGLLLKPGMFVRVKVILEARENSLLIPEEALVSQGDHHFVYKVIEGKAKFTQVNIGVRREAMVEIRQGLSAHDKVITAGQIKINDGIPVKIVPEQKSKNVL</sequence>
<keyword evidence="2" id="KW-0812">Transmembrane</keyword>
<keyword evidence="2" id="KW-1133">Transmembrane helix</keyword>
<dbReference type="SUPFAM" id="SSF111369">
    <property type="entry name" value="HlyD-like secretion proteins"/>
    <property type="match status" value="1"/>
</dbReference>
<evidence type="ECO:0000256" key="1">
    <source>
        <dbReference type="ARBA" id="ARBA00009477"/>
    </source>
</evidence>
<reference evidence="6 7" key="1">
    <citation type="submission" date="2015-03" db="EMBL/GenBank/DDBJ databases">
        <title>Caedibacter varicaedens, whole genome shotgun sequence.</title>
        <authorList>
            <person name="Suzuki H."/>
            <person name="Dapper A.L."/>
            <person name="Gibson A.K."/>
            <person name="Jackson C."/>
            <person name="Lee H."/>
            <person name="Pejaver V.R."/>
            <person name="Doak T."/>
            <person name="Lynch M."/>
        </authorList>
    </citation>
    <scope>NUCLEOTIDE SEQUENCE [LARGE SCALE GENOMIC DNA]</scope>
</reference>
<dbReference type="NCBIfam" id="TIGR01730">
    <property type="entry name" value="RND_mfp"/>
    <property type="match status" value="1"/>
</dbReference>
<dbReference type="InterPro" id="IPR058792">
    <property type="entry name" value="Beta-barrel_RND_2"/>
</dbReference>
<dbReference type="PANTHER" id="PTHR30469:SF11">
    <property type="entry name" value="BLL4320 PROTEIN"/>
    <property type="match status" value="1"/>
</dbReference>
<evidence type="ECO:0000259" key="3">
    <source>
        <dbReference type="Pfam" id="PF25917"/>
    </source>
</evidence>
<dbReference type="AlphaFoldDB" id="A0A0K8MGC3"/>
<keyword evidence="7" id="KW-1185">Reference proteome</keyword>
<dbReference type="InterPro" id="IPR058637">
    <property type="entry name" value="YknX-like_C"/>
</dbReference>
<evidence type="ECO:0000259" key="5">
    <source>
        <dbReference type="Pfam" id="PF25989"/>
    </source>
</evidence>
<dbReference type="Pfam" id="PF25989">
    <property type="entry name" value="YknX_C"/>
    <property type="match status" value="1"/>
</dbReference>
<dbReference type="PANTHER" id="PTHR30469">
    <property type="entry name" value="MULTIDRUG RESISTANCE PROTEIN MDTA"/>
    <property type="match status" value="1"/>
</dbReference>
<dbReference type="Gene3D" id="2.40.420.20">
    <property type="match status" value="1"/>
</dbReference>